<proteinExistence type="predicted"/>
<evidence type="ECO:0000313" key="2">
    <source>
        <dbReference type="Proteomes" id="UP000199515"/>
    </source>
</evidence>
<dbReference type="Proteomes" id="UP000199515">
    <property type="component" value="Unassembled WGS sequence"/>
</dbReference>
<dbReference type="EMBL" id="FNON01000019">
    <property type="protein sequence ID" value="SDZ46036.1"/>
    <property type="molecule type" value="Genomic_DNA"/>
</dbReference>
<reference evidence="1 2" key="1">
    <citation type="submission" date="2016-10" db="EMBL/GenBank/DDBJ databases">
        <authorList>
            <person name="de Groot N.N."/>
        </authorList>
    </citation>
    <scope>NUCLEOTIDE SEQUENCE [LARGE SCALE GENOMIC DNA]</scope>
    <source>
        <strain evidence="1 2">CPCC 202699</strain>
    </source>
</reference>
<accession>A0A1H3T712</accession>
<evidence type="ECO:0000313" key="1">
    <source>
        <dbReference type="EMBL" id="SDZ46036.1"/>
    </source>
</evidence>
<dbReference type="AlphaFoldDB" id="A0A1H3T712"/>
<dbReference type="STRING" id="589385.SAMN05421504_1198"/>
<dbReference type="RefSeq" id="WP_091300346.1">
    <property type="nucleotide sequence ID" value="NZ_FNON01000019.1"/>
</dbReference>
<dbReference type="OrthoDB" id="3638667at2"/>
<organism evidence="1 2">
    <name type="scientific">Amycolatopsis xylanica</name>
    <dbReference type="NCBI Taxonomy" id="589385"/>
    <lineage>
        <taxon>Bacteria</taxon>
        <taxon>Bacillati</taxon>
        <taxon>Actinomycetota</taxon>
        <taxon>Actinomycetes</taxon>
        <taxon>Pseudonocardiales</taxon>
        <taxon>Pseudonocardiaceae</taxon>
        <taxon>Amycolatopsis</taxon>
    </lineage>
</organism>
<sequence>MTAMPITTRDYELRRTPESVVPSELNEIKVKETSEMLLHEELAKARIQELEESFREARIRGSVRSARAARRWSKLAQWASERAHRHQH</sequence>
<keyword evidence="2" id="KW-1185">Reference proteome</keyword>
<gene>
    <name evidence="1" type="ORF">SAMN05421504_1198</name>
</gene>
<name>A0A1H3T712_9PSEU</name>
<protein>
    <submittedName>
        <fullName evidence="1">Uncharacterized protein</fullName>
    </submittedName>
</protein>